<sequence length="85" mass="9388">MCRDLYLELHSADCLSSTTVHYGLSREYRSSTLVRPRPTPRLETTLHSVCVTTGQLIGSYNGVVPVLDIAADCRTVTVVTTRHPV</sequence>
<gene>
    <name evidence="1" type="ORF">RRG08_051179</name>
</gene>
<accession>A0AAE0Z6F7</accession>
<proteinExistence type="predicted"/>
<name>A0AAE0Z6F7_9GAST</name>
<comment type="caution">
    <text evidence="1">The sequence shown here is derived from an EMBL/GenBank/DDBJ whole genome shotgun (WGS) entry which is preliminary data.</text>
</comment>
<evidence type="ECO:0000313" key="2">
    <source>
        <dbReference type="Proteomes" id="UP001283361"/>
    </source>
</evidence>
<dbReference type="AlphaFoldDB" id="A0AAE0Z6F7"/>
<dbReference type="EMBL" id="JAWDGP010004525">
    <property type="protein sequence ID" value="KAK3763657.1"/>
    <property type="molecule type" value="Genomic_DNA"/>
</dbReference>
<reference evidence="1" key="1">
    <citation type="journal article" date="2023" name="G3 (Bethesda)">
        <title>A reference genome for the long-term kleptoplast-retaining sea slug Elysia crispata morphotype clarki.</title>
        <authorList>
            <person name="Eastman K.E."/>
            <person name="Pendleton A.L."/>
            <person name="Shaikh M.A."/>
            <person name="Suttiyut T."/>
            <person name="Ogas R."/>
            <person name="Tomko P."/>
            <person name="Gavelis G."/>
            <person name="Widhalm J.R."/>
            <person name="Wisecaver J.H."/>
        </authorList>
    </citation>
    <scope>NUCLEOTIDE SEQUENCE</scope>
    <source>
        <strain evidence="1">ECLA1</strain>
    </source>
</reference>
<keyword evidence="2" id="KW-1185">Reference proteome</keyword>
<dbReference type="Proteomes" id="UP001283361">
    <property type="component" value="Unassembled WGS sequence"/>
</dbReference>
<evidence type="ECO:0000313" key="1">
    <source>
        <dbReference type="EMBL" id="KAK3763657.1"/>
    </source>
</evidence>
<protein>
    <submittedName>
        <fullName evidence="1">Uncharacterized protein</fullName>
    </submittedName>
</protein>
<organism evidence="1 2">
    <name type="scientific">Elysia crispata</name>
    <name type="common">lettuce slug</name>
    <dbReference type="NCBI Taxonomy" id="231223"/>
    <lineage>
        <taxon>Eukaryota</taxon>
        <taxon>Metazoa</taxon>
        <taxon>Spiralia</taxon>
        <taxon>Lophotrochozoa</taxon>
        <taxon>Mollusca</taxon>
        <taxon>Gastropoda</taxon>
        <taxon>Heterobranchia</taxon>
        <taxon>Euthyneura</taxon>
        <taxon>Panpulmonata</taxon>
        <taxon>Sacoglossa</taxon>
        <taxon>Placobranchoidea</taxon>
        <taxon>Plakobranchidae</taxon>
        <taxon>Elysia</taxon>
    </lineage>
</organism>